<name>A0A0F9T423_9ZZZZ</name>
<gene>
    <name evidence="2" type="ORF">LCGC14_0375420</name>
</gene>
<dbReference type="EMBL" id="LAZR01000301">
    <property type="protein sequence ID" value="KKN75985.1"/>
    <property type="molecule type" value="Genomic_DNA"/>
</dbReference>
<evidence type="ECO:0000313" key="2">
    <source>
        <dbReference type="EMBL" id="KKN75985.1"/>
    </source>
</evidence>
<organism evidence="2">
    <name type="scientific">marine sediment metagenome</name>
    <dbReference type="NCBI Taxonomy" id="412755"/>
    <lineage>
        <taxon>unclassified sequences</taxon>
        <taxon>metagenomes</taxon>
        <taxon>ecological metagenomes</taxon>
    </lineage>
</organism>
<comment type="caution">
    <text evidence="2">The sequence shown here is derived from an EMBL/GenBank/DDBJ whole genome shotgun (WGS) entry which is preliminary data.</text>
</comment>
<protein>
    <recommendedName>
        <fullName evidence="1">Phage neck terminator protein gp12-like domain-containing protein</fullName>
    </recommendedName>
</protein>
<feature type="domain" description="Phage neck terminator protein gp12-like" evidence="1">
    <location>
        <begin position="7"/>
        <end position="164"/>
    </location>
</feature>
<reference evidence="2" key="1">
    <citation type="journal article" date="2015" name="Nature">
        <title>Complex archaea that bridge the gap between prokaryotes and eukaryotes.</title>
        <authorList>
            <person name="Spang A."/>
            <person name="Saw J.H."/>
            <person name="Jorgensen S.L."/>
            <person name="Zaremba-Niedzwiedzka K."/>
            <person name="Martijn J."/>
            <person name="Lind A.E."/>
            <person name="van Eijk R."/>
            <person name="Schleper C."/>
            <person name="Guy L."/>
            <person name="Ettema T.J."/>
        </authorList>
    </citation>
    <scope>NUCLEOTIDE SEQUENCE</scope>
</reference>
<evidence type="ECO:0000259" key="1">
    <source>
        <dbReference type="Pfam" id="PF23961"/>
    </source>
</evidence>
<sequence length="191" mass="20935">MINFEKVETALKSWWEEVGIQTVVENEEQPFVDDVAGAICRLNFPAIRRTGHDEERLEGPNAEDPLLCDVTVNGLRVVNVSCTVDSYSHKANESAKFYAEKGRTAMRLRGVRNLLCGAGLAIIETLPILDAPFDQDDHIVSRAVLDVRFGIAVCVPDEPIDTIGSLALKSNFTHADGSPTSVQIDETITLP</sequence>
<accession>A0A0F9T423</accession>
<dbReference type="AlphaFoldDB" id="A0A0F9T423"/>
<dbReference type="InterPro" id="IPR057087">
    <property type="entry name" value="Gp12-like"/>
</dbReference>
<proteinExistence type="predicted"/>
<dbReference type="Pfam" id="PF23961">
    <property type="entry name" value="Phage_tail_terminator_9"/>
    <property type="match status" value="1"/>
</dbReference>